<dbReference type="InterPro" id="IPR045192">
    <property type="entry name" value="AP180-like"/>
</dbReference>
<dbReference type="PROSITE" id="PS50942">
    <property type="entry name" value="ENTH"/>
    <property type="match status" value="1"/>
</dbReference>
<keyword evidence="8" id="KW-0968">Cytoplasmic vesicle</keyword>
<dbReference type="GO" id="GO:0005905">
    <property type="term" value="C:clathrin-coated pit"/>
    <property type="evidence" value="ECO:0000318"/>
    <property type="project" value="GO_Central"/>
</dbReference>
<dbReference type="InterPro" id="IPR048050">
    <property type="entry name" value="ANTH_N_plant"/>
</dbReference>
<dbReference type="GO" id="GO:0005545">
    <property type="term" value="F:1-phosphatidylinositol binding"/>
    <property type="evidence" value="ECO:0000318"/>
    <property type="project" value="GO_Central"/>
</dbReference>
<dbReference type="RefSeq" id="XP_016687134.1">
    <property type="nucleotide sequence ID" value="XM_016831645.2"/>
</dbReference>
<evidence type="ECO:0000259" key="9">
    <source>
        <dbReference type="PROSITE" id="PS50942"/>
    </source>
</evidence>
<dbReference type="GeneID" id="107905076"/>
<keyword evidence="4" id="KW-0254">Endocytosis</keyword>
<dbReference type="InterPro" id="IPR008942">
    <property type="entry name" value="ENTH_VHS"/>
</dbReference>
<dbReference type="KEGG" id="ghi:107905076"/>
<organism evidence="10 11">
    <name type="scientific">Gossypium hirsutum</name>
    <name type="common">Upland cotton</name>
    <name type="synonym">Gossypium mexicanum</name>
    <dbReference type="NCBI Taxonomy" id="3635"/>
    <lineage>
        <taxon>Eukaryota</taxon>
        <taxon>Viridiplantae</taxon>
        <taxon>Streptophyta</taxon>
        <taxon>Embryophyta</taxon>
        <taxon>Tracheophyta</taxon>
        <taxon>Spermatophyta</taxon>
        <taxon>Magnoliopsida</taxon>
        <taxon>eudicotyledons</taxon>
        <taxon>Gunneridae</taxon>
        <taxon>Pentapetalae</taxon>
        <taxon>rosids</taxon>
        <taxon>malvids</taxon>
        <taxon>Malvales</taxon>
        <taxon>Malvaceae</taxon>
        <taxon>Malvoideae</taxon>
        <taxon>Gossypium</taxon>
    </lineage>
</organism>
<accession>A0A1U8JFT0</accession>
<dbReference type="GO" id="GO:0006900">
    <property type="term" value="P:vesicle budding from membrane"/>
    <property type="evidence" value="ECO:0000318"/>
    <property type="project" value="GO_Central"/>
</dbReference>
<keyword evidence="6" id="KW-0472">Membrane</keyword>
<dbReference type="InterPro" id="IPR013809">
    <property type="entry name" value="ENTH"/>
</dbReference>
<dbReference type="CDD" id="cd16987">
    <property type="entry name" value="ANTH_N_AP180_plant"/>
    <property type="match status" value="1"/>
</dbReference>
<dbReference type="STRING" id="3635.A0A1U8JFT0"/>
<dbReference type="Proteomes" id="UP000818029">
    <property type="component" value="Chromosome D05"/>
</dbReference>
<dbReference type="PaxDb" id="3635-A0A1U8JFT0"/>
<evidence type="ECO:0000313" key="10">
    <source>
        <dbReference type="Proteomes" id="UP000818029"/>
    </source>
</evidence>
<proteinExistence type="predicted"/>
<protein>
    <submittedName>
        <fullName evidence="11">Clathrin assembly protein At4g40080</fullName>
    </submittedName>
</protein>
<dbReference type="SMR" id="A0A1U8JFT0"/>
<evidence type="ECO:0000256" key="8">
    <source>
        <dbReference type="ARBA" id="ARBA00023329"/>
    </source>
</evidence>
<reference evidence="11" key="2">
    <citation type="submission" date="2025-08" db="UniProtKB">
        <authorList>
            <consortium name="RefSeq"/>
        </authorList>
    </citation>
    <scope>IDENTIFICATION</scope>
</reference>
<sequence length="322" mass="36413">MGYRKNLRIVCGNLKDKGSLIKTVLSSKPHKSAVRCVILRATTHGSSSPPSNHRIAAVISLGLESKTEACSCIQALMDRLHSTSNALVALKCLYTIHNIIGKGFFILKDQLSMYEYFGGRNFLKLLTFRDDLDPETREMSKWVRWYAAILEQNLLVSKVLGCHLYSKLAKNVIGKEKDNFSSSLNSDLLNDIDALVEFACEVGDLPDSLHLQRKSLVYEIVRSVGEDYRLVQREIGTRVAELEARMMSLSSSEWTQFLNSLTKFEDCKEGISLLFRNRNRNDELWDLVKETKAKLVAVMKERGNDGKRTLVVRFLQRTSGAS</sequence>
<evidence type="ECO:0000256" key="3">
    <source>
        <dbReference type="ARBA" id="ARBA00004600"/>
    </source>
</evidence>
<dbReference type="FunFam" id="1.25.40.90:FF:000035">
    <property type="entry name" value="Putative clathrin assembly protein At4g40080"/>
    <property type="match status" value="1"/>
</dbReference>
<evidence type="ECO:0000256" key="2">
    <source>
        <dbReference type="ARBA" id="ARBA00004555"/>
    </source>
</evidence>
<dbReference type="SUPFAM" id="SSF48464">
    <property type="entry name" value="ENTH/VHS domain"/>
    <property type="match status" value="1"/>
</dbReference>
<evidence type="ECO:0000313" key="11">
    <source>
        <dbReference type="RefSeq" id="XP_016687134.1"/>
    </source>
</evidence>
<dbReference type="GO" id="GO:0048268">
    <property type="term" value="P:clathrin coat assembly"/>
    <property type="evidence" value="ECO:0007669"/>
    <property type="project" value="InterPro"/>
</dbReference>
<dbReference type="GO" id="GO:0005546">
    <property type="term" value="F:phosphatidylinositol-4,5-bisphosphate binding"/>
    <property type="evidence" value="ECO:0000318"/>
    <property type="project" value="GO_Central"/>
</dbReference>
<name>A0A1U8JFT0_GOSHI</name>
<dbReference type="GO" id="GO:0005794">
    <property type="term" value="C:Golgi apparatus"/>
    <property type="evidence" value="ECO:0007669"/>
    <property type="project" value="UniProtKB-SubCell"/>
</dbReference>
<keyword evidence="5" id="KW-0333">Golgi apparatus</keyword>
<feature type="domain" description="ENTH" evidence="9">
    <location>
        <begin position="26"/>
        <end position="164"/>
    </location>
</feature>
<comment type="subcellular location">
    <subcellularLocation>
        <location evidence="1">Cytoplasmic vesicle</location>
        <location evidence="1">Clathrin-coated vesicle</location>
    </subcellularLocation>
    <subcellularLocation>
        <location evidence="2">Golgi apparatus</location>
    </subcellularLocation>
    <subcellularLocation>
        <location evidence="3">Membrane</location>
        <location evidence="3">Clathrin-coated pit</location>
    </subcellularLocation>
</comment>
<dbReference type="OrthoDB" id="44015at2759"/>
<dbReference type="GO" id="GO:0000149">
    <property type="term" value="F:SNARE binding"/>
    <property type="evidence" value="ECO:0000318"/>
    <property type="project" value="GO_Central"/>
</dbReference>
<evidence type="ECO:0000256" key="6">
    <source>
        <dbReference type="ARBA" id="ARBA00023136"/>
    </source>
</evidence>
<dbReference type="GO" id="GO:0030136">
    <property type="term" value="C:clathrin-coated vesicle"/>
    <property type="evidence" value="ECO:0000318"/>
    <property type="project" value="GO_Central"/>
</dbReference>
<keyword evidence="10" id="KW-1185">Reference proteome</keyword>
<evidence type="ECO:0000256" key="4">
    <source>
        <dbReference type="ARBA" id="ARBA00022583"/>
    </source>
</evidence>
<keyword evidence="7" id="KW-0168">Coated pit</keyword>
<dbReference type="GO" id="GO:0072583">
    <property type="term" value="P:clathrin-dependent endocytosis"/>
    <property type="evidence" value="ECO:0000318"/>
    <property type="project" value="GO_Central"/>
</dbReference>
<dbReference type="PANTHER" id="PTHR22951:SF24">
    <property type="entry name" value="ENTH DOMAIN-CONTAINING PROTEIN"/>
    <property type="match status" value="1"/>
</dbReference>
<evidence type="ECO:0000256" key="1">
    <source>
        <dbReference type="ARBA" id="ARBA00004132"/>
    </source>
</evidence>
<evidence type="ECO:0000256" key="7">
    <source>
        <dbReference type="ARBA" id="ARBA00023176"/>
    </source>
</evidence>
<dbReference type="GO" id="GO:0032050">
    <property type="term" value="F:clathrin heavy chain binding"/>
    <property type="evidence" value="ECO:0000318"/>
    <property type="project" value="GO_Central"/>
</dbReference>
<evidence type="ECO:0000256" key="5">
    <source>
        <dbReference type="ARBA" id="ARBA00023034"/>
    </source>
</evidence>
<dbReference type="OMA" id="CEVGDLP"/>
<reference evidence="10" key="1">
    <citation type="journal article" date="2020" name="Nat. Genet.">
        <title>Genomic diversifications of five Gossypium allopolyploid species and their impact on cotton improvement.</title>
        <authorList>
            <person name="Chen Z.J."/>
            <person name="Sreedasyam A."/>
            <person name="Ando A."/>
            <person name="Song Q."/>
            <person name="De Santiago L.M."/>
            <person name="Hulse-Kemp A.M."/>
            <person name="Ding M."/>
            <person name="Ye W."/>
            <person name="Kirkbride R.C."/>
            <person name="Jenkins J."/>
            <person name="Plott C."/>
            <person name="Lovell J."/>
            <person name="Lin Y.M."/>
            <person name="Vaughn R."/>
            <person name="Liu B."/>
            <person name="Simpson S."/>
            <person name="Scheffler B.E."/>
            <person name="Wen L."/>
            <person name="Saski C.A."/>
            <person name="Grover C.E."/>
            <person name="Hu G."/>
            <person name="Conover J.L."/>
            <person name="Carlson J.W."/>
            <person name="Shu S."/>
            <person name="Boston L.B."/>
            <person name="Williams M."/>
            <person name="Peterson D.G."/>
            <person name="McGee K."/>
            <person name="Jones D.C."/>
            <person name="Wendel J.F."/>
            <person name="Stelly D.M."/>
            <person name="Grimwood J."/>
            <person name="Schmutz J."/>
        </authorList>
    </citation>
    <scope>NUCLEOTIDE SEQUENCE [LARGE SCALE GENOMIC DNA]</scope>
    <source>
        <strain evidence="10">cv. TM-1</strain>
    </source>
</reference>
<dbReference type="Pfam" id="PF07651">
    <property type="entry name" value="ANTH"/>
    <property type="match status" value="1"/>
</dbReference>
<dbReference type="PANTHER" id="PTHR22951">
    <property type="entry name" value="CLATHRIN ASSEMBLY PROTEIN"/>
    <property type="match status" value="1"/>
</dbReference>
<dbReference type="AlphaFoldDB" id="A0A1U8JFT0"/>
<gene>
    <name evidence="11" type="primary">LOC107905076</name>
</gene>
<dbReference type="InterPro" id="IPR011417">
    <property type="entry name" value="ANTH_dom"/>
</dbReference>
<dbReference type="Gene3D" id="1.25.40.90">
    <property type="match status" value="1"/>
</dbReference>